<dbReference type="PANTHER" id="PTHR30535:SF7">
    <property type="entry name" value="IRON(III) DICITRATE-BINDING PROTEIN"/>
    <property type="match status" value="1"/>
</dbReference>
<organism evidence="4 5">
    <name type="scientific">Motilibacter deserti</name>
    <dbReference type="NCBI Taxonomy" id="2714956"/>
    <lineage>
        <taxon>Bacteria</taxon>
        <taxon>Bacillati</taxon>
        <taxon>Actinomycetota</taxon>
        <taxon>Actinomycetes</taxon>
        <taxon>Motilibacterales</taxon>
        <taxon>Motilibacteraceae</taxon>
        <taxon>Motilibacter</taxon>
    </lineage>
</organism>
<reference evidence="4 5" key="1">
    <citation type="submission" date="2020-03" db="EMBL/GenBank/DDBJ databases">
        <title>Two novel Motilibacter sp.</title>
        <authorList>
            <person name="Liu S."/>
        </authorList>
    </citation>
    <scope>NUCLEOTIDE SEQUENCE [LARGE SCALE GENOMIC DNA]</scope>
    <source>
        <strain evidence="4 5">E257</strain>
    </source>
</reference>
<dbReference type="Proteomes" id="UP000800981">
    <property type="component" value="Unassembled WGS sequence"/>
</dbReference>
<dbReference type="SUPFAM" id="SSF53807">
    <property type="entry name" value="Helical backbone' metal receptor"/>
    <property type="match status" value="1"/>
</dbReference>
<feature type="chain" id="PRO_5046560721" evidence="2">
    <location>
        <begin position="27"/>
        <end position="343"/>
    </location>
</feature>
<evidence type="ECO:0000256" key="2">
    <source>
        <dbReference type="SAM" id="SignalP"/>
    </source>
</evidence>
<dbReference type="EMBL" id="JAANNP010000010">
    <property type="protein sequence ID" value="NHC14766.1"/>
    <property type="molecule type" value="Genomic_DNA"/>
</dbReference>
<keyword evidence="2" id="KW-0732">Signal</keyword>
<sequence length="343" mass="35590">MKTVATRAAAVVACTLVLTACGGTDAAAPAGTAASSAAAGYPVTISDDCGRDVVLDSAPEQAVTLEQGATEMLLSLGLADRMAGTSYLTDPVLPALQADYDKVPVLAAQYPAPEALRAQEPDFLYSMLPSAFTADVAGTRDELAELGVPAYVSRMNCEDPKLSAPFSFEGLFREVRDVAAAFDVRDRGEQLVRTQQDKLDAAAQAAAQVEGEPSVVWFYSTYNGTPIVAGPGGVPDAMGDLLGARNAFDDLGGSWVEASWEEIADRDPDVIVLADLTRGKPGDSASDKRQLLAADPVASKLTAVRQDRLVALPGSALDASVRSADAVAQLASAMADMSFGGTR</sequence>
<evidence type="ECO:0000256" key="1">
    <source>
        <dbReference type="ARBA" id="ARBA00008814"/>
    </source>
</evidence>
<dbReference type="PROSITE" id="PS51257">
    <property type="entry name" value="PROKAR_LIPOPROTEIN"/>
    <property type="match status" value="1"/>
</dbReference>
<feature type="signal peptide" evidence="2">
    <location>
        <begin position="1"/>
        <end position="26"/>
    </location>
</feature>
<gene>
    <name evidence="4" type="ORF">G9H71_13335</name>
</gene>
<comment type="caution">
    <text evidence="4">The sequence shown here is derived from an EMBL/GenBank/DDBJ whole genome shotgun (WGS) entry which is preliminary data.</text>
</comment>
<protein>
    <submittedName>
        <fullName evidence="4">ABC transporter substrate-binding protein</fullName>
    </submittedName>
</protein>
<evidence type="ECO:0000259" key="3">
    <source>
        <dbReference type="PROSITE" id="PS50983"/>
    </source>
</evidence>
<dbReference type="RefSeq" id="WP_166282604.1">
    <property type="nucleotide sequence ID" value="NZ_JAANNP010000010.1"/>
</dbReference>
<dbReference type="Gene3D" id="3.40.50.1980">
    <property type="entry name" value="Nitrogenase molybdenum iron protein domain"/>
    <property type="match status" value="2"/>
</dbReference>
<evidence type="ECO:0000313" key="4">
    <source>
        <dbReference type="EMBL" id="NHC14766.1"/>
    </source>
</evidence>
<dbReference type="InterPro" id="IPR002491">
    <property type="entry name" value="ABC_transptr_periplasmic_BD"/>
</dbReference>
<feature type="domain" description="Fe/B12 periplasmic-binding" evidence="3">
    <location>
        <begin position="61"/>
        <end position="342"/>
    </location>
</feature>
<dbReference type="Pfam" id="PF01497">
    <property type="entry name" value="Peripla_BP_2"/>
    <property type="match status" value="1"/>
</dbReference>
<comment type="similarity">
    <text evidence="1">Belongs to the bacterial solute-binding protein 8 family.</text>
</comment>
<keyword evidence="5" id="KW-1185">Reference proteome</keyword>
<evidence type="ECO:0000313" key="5">
    <source>
        <dbReference type="Proteomes" id="UP000800981"/>
    </source>
</evidence>
<accession>A0ABX0GXD2</accession>
<proteinExistence type="inferred from homology"/>
<dbReference type="PROSITE" id="PS50983">
    <property type="entry name" value="FE_B12_PBP"/>
    <property type="match status" value="1"/>
</dbReference>
<dbReference type="InterPro" id="IPR050902">
    <property type="entry name" value="ABC_Transporter_SBP"/>
</dbReference>
<dbReference type="PANTHER" id="PTHR30535">
    <property type="entry name" value="VITAMIN B12-BINDING PROTEIN"/>
    <property type="match status" value="1"/>
</dbReference>
<name>A0ABX0GXD2_9ACTN</name>